<dbReference type="Proteomes" id="UP000504637">
    <property type="component" value="Unplaced"/>
</dbReference>
<reference evidence="3" key="1">
    <citation type="submission" date="2020-01" db="EMBL/GenBank/DDBJ databases">
        <authorList>
            <consortium name="DOE Joint Genome Institute"/>
            <person name="Haridas S."/>
            <person name="Albert R."/>
            <person name="Binder M."/>
            <person name="Bloem J."/>
            <person name="Labutti K."/>
            <person name="Salamov A."/>
            <person name="Andreopoulos B."/>
            <person name="Baker S.E."/>
            <person name="Barry K."/>
            <person name="Bills G."/>
            <person name="Bluhm B.H."/>
            <person name="Cannon C."/>
            <person name="Castanera R."/>
            <person name="Culley D.E."/>
            <person name="Daum C."/>
            <person name="Ezra D."/>
            <person name="Gonzalez J.B."/>
            <person name="Henrissat B."/>
            <person name="Kuo A."/>
            <person name="Liang C."/>
            <person name="Lipzen A."/>
            <person name="Lutzoni F."/>
            <person name="Magnuson J."/>
            <person name="Mondo S."/>
            <person name="Nolan M."/>
            <person name="Ohm R."/>
            <person name="Pangilinan J."/>
            <person name="Park H.-J."/>
            <person name="Ramirez L."/>
            <person name="Alfaro M."/>
            <person name="Sun H."/>
            <person name="Tritt A."/>
            <person name="Yoshinaga Y."/>
            <person name="Zwiers L.-H."/>
            <person name="Turgeon B.G."/>
            <person name="Goodwin S.B."/>
            <person name="Spatafora J.W."/>
            <person name="Crous P.W."/>
            <person name="Grigoriev I.V."/>
        </authorList>
    </citation>
    <scope>NUCLEOTIDE SEQUENCE</scope>
    <source>
        <strain evidence="3">CBS 342.82</strain>
    </source>
</reference>
<feature type="compositionally biased region" description="Basic residues" evidence="1">
    <location>
        <begin position="305"/>
        <end position="318"/>
    </location>
</feature>
<gene>
    <name evidence="3" type="ORF">K489DRAFT_369826</name>
</gene>
<feature type="compositionally biased region" description="Basic and acidic residues" evidence="1">
    <location>
        <begin position="117"/>
        <end position="130"/>
    </location>
</feature>
<dbReference type="AlphaFoldDB" id="A0A6J3M609"/>
<feature type="compositionally biased region" description="Basic and acidic residues" evidence="1">
    <location>
        <begin position="328"/>
        <end position="353"/>
    </location>
</feature>
<accession>A0A6J3M609</accession>
<evidence type="ECO:0000313" key="2">
    <source>
        <dbReference type="Proteomes" id="UP000504637"/>
    </source>
</evidence>
<dbReference type="GeneID" id="54360880"/>
<reference evidence="3" key="3">
    <citation type="submission" date="2025-08" db="UniProtKB">
        <authorList>
            <consortium name="RefSeq"/>
        </authorList>
    </citation>
    <scope>IDENTIFICATION</scope>
    <source>
        <strain evidence="3">CBS 342.82</strain>
    </source>
</reference>
<name>A0A6J3M609_9PEZI</name>
<feature type="compositionally biased region" description="Basic and acidic residues" evidence="1">
    <location>
        <begin position="33"/>
        <end position="49"/>
    </location>
</feature>
<feature type="compositionally biased region" description="Basic and acidic residues" evidence="1">
    <location>
        <begin position="182"/>
        <end position="250"/>
    </location>
</feature>
<feature type="region of interest" description="Disordered" evidence="1">
    <location>
        <begin position="1"/>
        <end position="354"/>
    </location>
</feature>
<organism evidence="3">
    <name type="scientific">Dissoconium aciculare CBS 342.82</name>
    <dbReference type="NCBI Taxonomy" id="1314786"/>
    <lineage>
        <taxon>Eukaryota</taxon>
        <taxon>Fungi</taxon>
        <taxon>Dikarya</taxon>
        <taxon>Ascomycota</taxon>
        <taxon>Pezizomycotina</taxon>
        <taxon>Dothideomycetes</taxon>
        <taxon>Dothideomycetidae</taxon>
        <taxon>Mycosphaerellales</taxon>
        <taxon>Dissoconiaceae</taxon>
        <taxon>Dissoconium</taxon>
    </lineage>
</organism>
<reference evidence="3" key="2">
    <citation type="submission" date="2020-04" db="EMBL/GenBank/DDBJ databases">
        <authorList>
            <consortium name="NCBI Genome Project"/>
        </authorList>
    </citation>
    <scope>NUCLEOTIDE SEQUENCE</scope>
    <source>
        <strain evidence="3">CBS 342.82</strain>
    </source>
</reference>
<feature type="compositionally biased region" description="Basic and acidic residues" evidence="1">
    <location>
        <begin position="1"/>
        <end position="22"/>
    </location>
</feature>
<feature type="compositionally biased region" description="Basic and acidic residues" evidence="1">
    <location>
        <begin position="73"/>
        <end position="90"/>
    </location>
</feature>
<keyword evidence="2" id="KW-1185">Reference proteome</keyword>
<feature type="compositionally biased region" description="Basic and acidic residues" evidence="1">
    <location>
        <begin position="280"/>
        <end position="291"/>
    </location>
</feature>
<proteinExistence type="predicted"/>
<protein>
    <submittedName>
        <fullName evidence="3">Uncharacterized protein</fullName>
    </submittedName>
</protein>
<evidence type="ECO:0000256" key="1">
    <source>
        <dbReference type="SAM" id="MobiDB-lite"/>
    </source>
</evidence>
<feature type="compositionally biased region" description="Basic and acidic residues" evidence="1">
    <location>
        <begin position="138"/>
        <end position="150"/>
    </location>
</feature>
<evidence type="ECO:0000313" key="3">
    <source>
        <dbReference type="RefSeq" id="XP_033460506.1"/>
    </source>
</evidence>
<dbReference type="OrthoDB" id="3944081at2759"/>
<dbReference type="RefSeq" id="XP_033460506.1">
    <property type="nucleotide sequence ID" value="XM_033603080.1"/>
</dbReference>
<sequence>MADYADDRGSHVRHDRPSRPYPDDNPMAVDGYGKYEHDSRQPRHSRPDGHGSPTVAGDLPPPPIGDGAIRPAMKREGSRSRVPPDMRPEFPEEASYLGRNARDLEAKNHPHNRRFRDKRDGYESEEGETHRKMRDPRRRPESDIDYDRRPNNNSSRRSRDSESYGQGPYDDEPPRSRRPPRDHRDPRDYDDPRDQRSPREQRPPRELRSPREERDSRDPRDYRDPRDSRGGRDRHERDDYEEPPRRRRGDDYDDERPRRQRPPVEYGSDPVPVRRRHSERRTEPSRRRRDDDYSDEESDYDDRRSHRQRRSSAPPRRKDRYDDDDSEYDGRRSERSRRDGDRDKHDKPPKEIKIGNYDVGPLVEKGQKHYAVLAPVLTPIVLNMARKYLGGAGGKKNDSQMKLWAEGNDLGFALLAERMRHQLEELVHGDVQVDLLEHGPWHADYTSLLAGSYILYVDDSNTNRGSIHALIKAAW</sequence>